<dbReference type="EMBL" id="CAJVPM010015474">
    <property type="protein sequence ID" value="CAG8608130.1"/>
    <property type="molecule type" value="Genomic_DNA"/>
</dbReference>
<name>A0ACA9MZE8_9GLOM</name>
<evidence type="ECO:0000313" key="2">
    <source>
        <dbReference type="Proteomes" id="UP000789860"/>
    </source>
</evidence>
<protein>
    <submittedName>
        <fullName evidence="1">4265_t:CDS:1</fullName>
    </submittedName>
</protein>
<evidence type="ECO:0000313" key="1">
    <source>
        <dbReference type="EMBL" id="CAG8608130.1"/>
    </source>
</evidence>
<organism evidence="1 2">
    <name type="scientific">Scutellospora calospora</name>
    <dbReference type="NCBI Taxonomy" id="85575"/>
    <lineage>
        <taxon>Eukaryota</taxon>
        <taxon>Fungi</taxon>
        <taxon>Fungi incertae sedis</taxon>
        <taxon>Mucoromycota</taxon>
        <taxon>Glomeromycotina</taxon>
        <taxon>Glomeromycetes</taxon>
        <taxon>Diversisporales</taxon>
        <taxon>Gigasporaceae</taxon>
        <taxon>Scutellospora</taxon>
    </lineage>
</organism>
<sequence length="142" mass="16492">MTPIIKYGEFEDLPNKDEYVKSNNTVKLLGDKIITLNSIENNEFNRLELEACIHRNYVIIYFKNSDESAAFKSCEHENVLQVFGLTCENNNYYIVREHANNGNLRDYLRNTLLSWNEKLILTKQVVEGLKALHDNGIVHSEL</sequence>
<reference evidence="1" key="1">
    <citation type="submission" date="2021-06" db="EMBL/GenBank/DDBJ databases">
        <authorList>
            <person name="Kallberg Y."/>
            <person name="Tangrot J."/>
            <person name="Rosling A."/>
        </authorList>
    </citation>
    <scope>NUCLEOTIDE SEQUENCE</scope>
    <source>
        <strain evidence="1">AU212A</strain>
    </source>
</reference>
<keyword evidence="2" id="KW-1185">Reference proteome</keyword>
<dbReference type="Proteomes" id="UP000789860">
    <property type="component" value="Unassembled WGS sequence"/>
</dbReference>
<proteinExistence type="predicted"/>
<feature type="non-terminal residue" evidence="1">
    <location>
        <position position="142"/>
    </location>
</feature>
<gene>
    <name evidence="1" type="ORF">SCALOS_LOCUS7183</name>
</gene>
<accession>A0ACA9MZE8</accession>
<comment type="caution">
    <text evidence="1">The sequence shown here is derived from an EMBL/GenBank/DDBJ whole genome shotgun (WGS) entry which is preliminary data.</text>
</comment>